<evidence type="ECO:0000313" key="2">
    <source>
        <dbReference type="EMBL" id="CAA9521155.1"/>
    </source>
</evidence>
<dbReference type="GO" id="GO:0000428">
    <property type="term" value="C:DNA-directed RNA polymerase complex"/>
    <property type="evidence" value="ECO:0007669"/>
    <property type="project" value="UniProtKB-KW"/>
</dbReference>
<accession>A0A6J4TF98</accession>
<keyword evidence="2" id="KW-0548">Nucleotidyltransferase</keyword>
<feature type="non-terminal residue" evidence="2">
    <location>
        <position position="79"/>
    </location>
</feature>
<reference evidence="2" key="1">
    <citation type="submission" date="2020-02" db="EMBL/GenBank/DDBJ databases">
        <authorList>
            <person name="Meier V. D."/>
        </authorList>
    </citation>
    <scope>NUCLEOTIDE SEQUENCE</scope>
    <source>
        <strain evidence="2">AVDCRST_MAG45</strain>
    </source>
</reference>
<feature type="compositionally biased region" description="Basic and acidic residues" evidence="1">
    <location>
        <begin position="47"/>
        <end position="63"/>
    </location>
</feature>
<feature type="compositionally biased region" description="Basic residues" evidence="1">
    <location>
        <begin position="1"/>
        <end position="26"/>
    </location>
</feature>
<dbReference type="AlphaFoldDB" id="A0A6J4TF98"/>
<organism evidence="2">
    <name type="scientific">uncultured Solirubrobacterales bacterium</name>
    <dbReference type="NCBI Taxonomy" id="768556"/>
    <lineage>
        <taxon>Bacteria</taxon>
        <taxon>Bacillati</taxon>
        <taxon>Actinomycetota</taxon>
        <taxon>Thermoleophilia</taxon>
        <taxon>Solirubrobacterales</taxon>
        <taxon>environmental samples</taxon>
    </lineage>
</organism>
<feature type="region of interest" description="Disordered" evidence="1">
    <location>
        <begin position="1"/>
        <end position="79"/>
    </location>
</feature>
<name>A0A6J4TF98_9ACTN</name>
<dbReference type="EC" id="2.7.7.6" evidence="2"/>
<feature type="compositionally biased region" description="Low complexity" evidence="1">
    <location>
        <begin position="27"/>
        <end position="38"/>
    </location>
</feature>
<keyword evidence="2" id="KW-0240">DNA-directed RNA polymerase</keyword>
<dbReference type="GO" id="GO:0003899">
    <property type="term" value="F:DNA-directed RNA polymerase activity"/>
    <property type="evidence" value="ECO:0007669"/>
    <property type="project" value="UniProtKB-EC"/>
</dbReference>
<dbReference type="EMBL" id="CADCVU010000214">
    <property type="protein sequence ID" value="CAA9521155.1"/>
    <property type="molecule type" value="Genomic_DNA"/>
</dbReference>
<sequence length="79" mass="9293">DQAPPRHHRRREPRRLAVRRRRHRGQARAADQFVLPEPGRGGLRGARPADGRDDVQELPEDRPRRGRRRQAALQLRRSL</sequence>
<keyword evidence="2" id="KW-0808">Transferase</keyword>
<proteinExistence type="predicted"/>
<evidence type="ECO:0000256" key="1">
    <source>
        <dbReference type="SAM" id="MobiDB-lite"/>
    </source>
</evidence>
<protein>
    <submittedName>
        <fullName evidence="2">DNA-directed RNA polymerase omega subunit</fullName>
        <ecNumber evidence="2">2.7.7.6</ecNumber>
    </submittedName>
</protein>
<gene>
    <name evidence="2" type="ORF">AVDCRST_MAG45-2508</name>
</gene>
<feature type="non-terminal residue" evidence="2">
    <location>
        <position position="1"/>
    </location>
</feature>
<keyword evidence="2" id="KW-0804">Transcription</keyword>